<protein>
    <submittedName>
        <fullName evidence="10">Putative RND superfamily drug exporter</fullName>
    </submittedName>
</protein>
<feature type="transmembrane region" description="Helical" evidence="8">
    <location>
        <begin position="299"/>
        <end position="320"/>
    </location>
</feature>
<reference evidence="10 11" key="2">
    <citation type="journal article" date="2016" name="Genome Announc.">
        <title>Permanent Draft Genome Sequences for Two Variants of Frankia sp. Strain CpI1, the First Frankia Strain Isolated from Root Nodules of Comptonia peregrina.</title>
        <authorList>
            <person name="Oshone R."/>
            <person name="Hurst S.G.IV."/>
            <person name="Abebe-Akele F."/>
            <person name="Simpson S."/>
            <person name="Morris K."/>
            <person name="Thomas W.K."/>
            <person name="Tisa L.S."/>
        </authorList>
    </citation>
    <scope>NUCLEOTIDE SEQUENCE [LARGE SCALE GENOMIC DNA]</scope>
    <source>
        <strain evidence="11">CpI1-S</strain>
    </source>
</reference>
<reference evidence="11" key="1">
    <citation type="submission" date="2015-02" db="EMBL/GenBank/DDBJ databases">
        <title>Draft Genome of Frankia sp. CpI1-S.</title>
        <authorList>
            <person name="Oshone R.T."/>
            <person name="Ngom M."/>
            <person name="Ghodhbane-Gtari F."/>
            <person name="Gtari M."/>
            <person name="Morris K."/>
            <person name="Thomas K."/>
            <person name="Sen A."/>
            <person name="Tisa L.S."/>
        </authorList>
    </citation>
    <scope>NUCLEOTIDE SEQUENCE [LARGE SCALE GENOMIC DNA]</scope>
    <source>
        <strain evidence="11">CpI1-S</strain>
    </source>
</reference>
<dbReference type="PANTHER" id="PTHR33406">
    <property type="entry name" value="MEMBRANE PROTEIN MJ1562-RELATED"/>
    <property type="match status" value="1"/>
</dbReference>
<evidence type="ECO:0000256" key="6">
    <source>
        <dbReference type="ARBA" id="ARBA00023136"/>
    </source>
</evidence>
<feature type="transmembrane region" description="Helical" evidence="8">
    <location>
        <begin position="608"/>
        <end position="625"/>
    </location>
</feature>
<evidence type="ECO:0000313" key="10">
    <source>
        <dbReference type="EMBL" id="KJE23919.1"/>
    </source>
</evidence>
<feature type="transmembrane region" description="Helical" evidence="8">
    <location>
        <begin position="407"/>
        <end position="424"/>
    </location>
</feature>
<organism evidence="10 11">
    <name type="scientific">Frankia torreyi</name>
    <dbReference type="NCBI Taxonomy" id="1856"/>
    <lineage>
        <taxon>Bacteria</taxon>
        <taxon>Bacillati</taxon>
        <taxon>Actinomycetota</taxon>
        <taxon>Actinomycetes</taxon>
        <taxon>Frankiales</taxon>
        <taxon>Frankiaceae</taxon>
        <taxon>Frankia</taxon>
    </lineage>
</organism>
<feature type="transmembrane region" description="Helical" evidence="8">
    <location>
        <begin position="326"/>
        <end position="350"/>
    </location>
</feature>
<feature type="transmembrane region" description="Helical" evidence="8">
    <location>
        <begin position="250"/>
        <end position="271"/>
    </location>
</feature>
<dbReference type="GO" id="GO:0005886">
    <property type="term" value="C:plasma membrane"/>
    <property type="evidence" value="ECO:0007669"/>
    <property type="project" value="UniProtKB-SubCell"/>
</dbReference>
<dbReference type="InterPro" id="IPR050545">
    <property type="entry name" value="Mycobact_MmpL"/>
</dbReference>
<keyword evidence="4 8" id="KW-0812">Transmembrane</keyword>
<dbReference type="AlphaFoldDB" id="A0A0D8BIU1"/>
<feature type="transmembrane region" description="Helical" evidence="8">
    <location>
        <begin position="205"/>
        <end position="238"/>
    </location>
</feature>
<gene>
    <name evidence="10" type="ORF">FF36_01853</name>
</gene>
<comment type="similarity">
    <text evidence="2">Belongs to the resistance-nodulation-cell division (RND) (TC 2.A.6) family. MmpL subfamily.</text>
</comment>
<dbReference type="EMBL" id="JYFN01000010">
    <property type="protein sequence ID" value="KJE23919.1"/>
    <property type="molecule type" value="Genomic_DNA"/>
</dbReference>
<dbReference type="PANTHER" id="PTHR33406:SF11">
    <property type="entry name" value="MEMBRANE PROTEIN SCO6666-RELATED"/>
    <property type="match status" value="1"/>
</dbReference>
<dbReference type="OrthoDB" id="7051771at2"/>
<proteinExistence type="inferred from homology"/>
<name>A0A0D8BIU1_9ACTN</name>
<dbReference type="PROSITE" id="PS50156">
    <property type="entry name" value="SSD"/>
    <property type="match status" value="2"/>
</dbReference>
<evidence type="ECO:0000256" key="7">
    <source>
        <dbReference type="SAM" id="MobiDB-lite"/>
    </source>
</evidence>
<evidence type="ECO:0000259" key="9">
    <source>
        <dbReference type="PROSITE" id="PS50156"/>
    </source>
</evidence>
<keyword evidence="6 8" id="KW-0472">Membrane</keyword>
<feature type="transmembrane region" description="Helical" evidence="8">
    <location>
        <begin position="574"/>
        <end position="596"/>
    </location>
</feature>
<feature type="transmembrane region" description="Helical" evidence="8">
    <location>
        <begin position="715"/>
        <end position="739"/>
    </location>
</feature>
<evidence type="ECO:0000256" key="2">
    <source>
        <dbReference type="ARBA" id="ARBA00010157"/>
    </source>
</evidence>
<dbReference type="Gene3D" id="1.20.1640.10">
    <property type="entry name" value="Multidrug efflux transporter AcrB transmembrane domain"/>
    <property type="match status" value="2"/>
</dbReference>
<feature type="transmembrane region" description="Helical" evidence="8">
    <location>
        <begin position="32"/>
        <end position="51"/>
    </location>
</feature>
<evidence type="ECO:0000256" key="1">
    <source>
        <dbReference type="ARBA" id="ARBA00004651"/>
    </source>
</evidence>
<evidence type="ECO:0000256" key="8">
    <source>
        <dbReference type="SAM" id="Phobius"/>
    </source>
</evidence>
<evidence type="ECO:0000256" key="4">
    <source>
        <dbReference type="ARBA" id="ARBA00022692"/>
    </source>
</evidence>
<dbReference type="Pfam" id="PF03176">
    <property type="entry name" value="MMPL"/>
    <property type="match status" value="2"/>
</dbReference>
<feature type="domain" description="SSD" evidence="9">
    <location>
        <begin position="582"/>
        <end position="745"/>
    </location>
</feature>
<sequence length="960" mass="100893">MASVASMAGVPAPPRSLFTVAADAAVLHRGRLLAAACLLVVVLLPWNAGIYHQLATGGFYAPGDSSTQAEQLLDAEFPDAPPNVAVMLTSDAGIDGPTPVHLGRELTRQLAAENGVTSVLSYWPNGSEAGNPLLRAKDGRSALIVFRLTGSEDHIQDRLSVLHERYSHVGPGVQVRFGGAPAVMRDVTERSRVDLERGETTAAPLVFLVLLYAFGTVAAALLPVLVGVVSVVSSLALLRLAATLTDVSVFSVNLTTALGFGLAVDYSLFILRRFREEQDRGLFPGAALRRTLETAGRTVFFSGVTVALSLTAALVFPLYYLRSFAFAGIIVVVTSEVAALLVLPAALMVLGDRLDRGDIRAALSRRLGTGGRRPVGTRRAGGHRSREVSAAGRGWTALARRVMRRPLLYGGAAVAILLICAAPLRHLNLALADDTVLPATAESHVVNDAMRDDFIVCLPCQIPIVVPGVDARDPVNAAKLTDYATRLSALPGIARIDTVTGSFMQGKRIGEVPKAPTGYVGTHGGAWLSVWQGDTSPVSKEAKDLVRELKATPAPFGVLMGGLAPHFLDTSRTILHRLPVAFAVVMAATFILLFLFTGSVLLPLKAMFLNSLNLAATIGLLAFVFQEGHLRGLVGDFQVSGTLEMTSPVLMFFIAFGLSMDYEIFLLARIREEYQRTGDNKESVAIGLGVTGPLITSVALALVVVMVALSTSHISMIKLVGVGLTVAITLDVTVVRAILVPAFMALAGKYNWWAPAPLRRLHDRFGLREDSGEAAVGVGPGGGPHAVPGQSGLAEVNGVAAPAGRGGGYGVLAYGLPGPGSSGSTHPGAGRGGAPGRGGAQLPVGTTDRPAGVAGPEDGDRRLPAVPSYAAYVTNSGPATGGQPDPGVRMTTKITYQRGRAEAARWDRPGTAQAPTWHYFLRNRWRADGSAPQIVTGTRGFVIDGIQVDDPTVLDADAHR</sequence>
<dbReference type="InterPro" id="IPR004869">
    <property type="entry name" value="MMPL_dom"/>
</dbReference>
<comment type="caution">
    <text evidence="10">The sequence shown here is derived from an EMBL/GenBank/DDBJ whole genome shotgun (WGS) entry which is preliminary data.</text>
</comment>
<feature type="region of interest" description="Disordered" evidence="7">
    <location>
        <begin position="820"/>
        <end position="863"/>
    </location>
</feature>
<evidence type="ECO:0000256" key="5">
    <source>
        <dbReference type="ARBA" id="ARBA00022989"/>
    </source>
</evidence>
<dbReference type="PATRIC" id="fig|1502723.3.peg.6988"/>
<accession>A0A0D8BIU1</accession>
<feature type="domain" description="SSD" evidence="9">
    <location>
        <begin position="220"/>
        <end position="349"/>
    </location>
</feature>
<evidence type="ECO:0000256" key="3">
    <source>
        <dbReference type="ARBA" id="ARBA00022475"/>
    </source>
</evidence>
<dbReference type="InterPro" id="IPR000731">
    <property type="entry name" value="SSD"/>
</dbReference>
<comment type="subcellular location">
    <subcellularLocation>
        <location evidence="1">Cell membrane</location>
        <topology evidence="1">Multi-pass membrane protein</topology>
    </subcellularLocation>
</comment>
<keyword evidence="5 8" id="KW-1133">Transmembrane helix</keyword>
<dbReference type="SUPFAM" id="SSF82866">
    <property type="entry name" value="Multidrug efflux transporter AcrB transmembrane domain"/>
    <property type="match status" value="2"/>
</dbReference>
<evidence type="ECO:0000313" key="11">
    <source>
        <dbReference type="Proteomes" id="UP000032545"/>
    </source>
</evidence>
<feature type="compositionally biased region" description="Gly residues" evidence="7">
    <location>
        <begin position="829"/>
        <end position="839"/>
    </location>
</feature>
<keyword evidence="11" id="KW-1185">Reference proteome</keyword>
<dbReference type="Proteomes" id="UP000032545">
    <property type="component" value="Unassembled WGS sequence"/>
</dbReference>
<keyword evidence="3" id="KW-1003">Cell membrane</keyword>
<feature type="transmembrane region" description="Helical" evidence="8">
    <location>
        <begin position="686"/>
        <end position="709"/>
    </location>
</feature>
<feature type="transmembrane region" description="Helical" evidence="8">
    <location>
        <begin position="645"/>
        <end position="665"/>
    </location>
</feature>